<comment type="caution">
    <text evidence="9">Lacks conserved residue(s) required for the propagation of feature annotation.</text>
</comment>
<comment type="caution">
    <text evidence="14">The sequence shown here is derived from an EMBL/GenBank/DDBJ whole genome shotgun (WGS) entry which is preliminary data.</text>
</comment>
<dbReference type="InterPro" id="IPR013785">
    <property type="entry name" value="Aldolase_TIM"/>
</dbReference>
<protein>
    <recommendedName>
        <fullName evidence="9">tRNA-dihydrouridine(16) synthase</fullName>
        <ecNumber evidence="9">1.3.1.-</ecNumber>
    </recommendedName>
    <alternativeName>
        <fullName evidence="9">U16-specific dihydrouridine synthase</fullName>
        <shortName evidence="9">U16-specific Dus</shortName>
    </alternativeName>
    <alternativeName>
        <fullName evidence="9">tRNA-dihydrouridine synthase C</fullName>
    </alternativeName>
</protein>
<keyword evidence="7 9" id="KW-0694">RNA-binding</keyword>
<accession>A0A3E0WIJ6</accession>
<comment type="cofactor">
    <cofactor evidence="1 9 10 12">
        <name>FMN</name>
        <dbReference type="ChEBI" id="CHEBI:58210"/>
    </cofactor>
</comment>
<dbReference type="GO" id="GO:0050660">
    <property type="term" value="F:flavin adenine dinucleotide binding"/>
    <property type="evidence" value="ECO:0007669"/>
    <property type="project" value="InterPro"/>
</dbReference>
<dbReference type="SUPFAM" id="SSF51395">
    <property type="entry name" value="FMN-linked oxidoreductases"/>
    <property type="match status" value="1"/>
</dbReference>
<feature type="binding site" evidence="12">
    <location>
        <position position="170"/>
    </location>
    <ligand>
        <name>FMN</name>
        <dbReference type="ChEBI" id="CHEBI:58210"/>
    </ligand>
</feature>
<comment type="function">
    <text evidence="9">Catalyzes the synthesis of 5,6-dihydrouridine (D), a modified base found in the D-loop of most tRNAs, via the reduction of the C5-C6 double bond in target uridines. Specifically modifies U16 in tRNAs.</text>
</comment>
<dbReference type="AlphaFoldDB" id="A0A3E0WIJ6"/>
<dbReference type="Gene3D" id="3.20.20.70">
    <property type="entry name" value="Aldolase class I"/>
    <property type="match status" value="1"/>
</dbReference>
<comment type="catalytic activity">
    <reaction evidence="9">
        <text>5,6-dihydrouridine(16) in tRNA + NAD(+) = uridine(16) in tRNA + NADH + H(+)</text>
        <dbReference type="Rhea" id="RHEA:53380"/>
        <dbReference type="Rhea" id="RHEA-COMP:13543"/>
        <dbReference type="Rhea" id="RHEA-COMP:13544"/>
        <dbReference type="ChEBI" id="CHEBI:15378"/>
        <dbReference type="ChEBI" id="CHEBI:57540"/>
        <dbReference type="ChEBI" id="CHEBI:57945"/>
        <dbReference type="ChEBI" id="CHEBI:65315"/>
        <dbReference type="ChEBI" id="CHEBI:74443"/>
    </reaction>
</comment>
<feature type="domain" description="DUS-like FMN-binding" evidence="13">
    <location>
        <begin position="6"/>
        <end position="262"/>
    </location>
</feature>
<evidence type="ECO:0000256" key="3">
    <source>
        <dbReference type="ARBA" id="ARBA00022630"/>
    </source>
</evidence>
<evidence type="ECO:0000256" key="9">
    <source>
        <dbReference type="HAMAP-Rule" id="MF_02043"/>
    </source>
</evidence>
<feature type="site" description="Interacts with tRNA" evidence="9">
    <location>
        <position position="178"/>
    </location>
</feature>
<dbReference type="CDD" id="cd02801">
    <property type="entry name" value="DUS_like_FMN"/>
    <property type="match status" value="1"/>
</dbReference>
<feature type="binding site" evidence="9">
    <location>
        <begin position="201"/>
        <end position="203"/>
    </location>
    <ligand>
        <name>FMN</name>
        <dbReference type="ChEBI" id="CHEBI:58210"/>
    </ligand>
</feature>
<feature type="binding site" evidence="9 12">
    <location>
        <begin position="225"/>
        <end position="226"/>
    </location>
    <ligand>
        <name>FMN</name>
        <dbReference type="ChEBI" id="CHEBI:58210"/>
    </ligand>
</feature>
<evidence type="ECO:0000313" key="14">
    <source>
        <dbReference type="EMBL" id="RFA32269.1"/>
    </source>
</evidence>
<dbReference type="GO" id="GO:0102262">
    <property type="term" value="F:tRNA-dihydrouridine16 synthase activity"/>
    <property type="evidence" value="ECO:0007669"/>
    <property type="project" value="RHEA"/>
</dbReference>
<evidence type="ECO:0000259" key="13">
    <source>
        <dbReference type="Pfam" id="PF01207"/>
    </source>
</evidence>
<dbReference type="InterPro" id="IPR032886">
    <property type="entry name" value="DusC"/>
</dbReference>
<evidence type="ECO:0000256" key="5">
    <source>
        <dbReference type="ARBA" id="ARBA00022694"/>
    </source>
</evidence>
<dbReference type="HAMAP" id="MF_02043">
    <property type="entry name" value="DusC_subfam"/>
    <property type="match status" value="1"/>
</dbReference>
<dbReference type="PANTHER" id="PTHR11082">
    <property type="entry name" value="TRNA-DIHYDROURIDINE SYNTHASE"/>
    <property type="match status" value="1"/>
</dbReference>
<evidence type="ECO:0000256" key="10">
    <source>
        <dbReference type="PIRNR" id="PIRNR006621"/>
    </source>
</evidence>
<dbReference type="PROSITE" id="PS01136">
    <property type="entry name" value="UPF0034"/>
    <property type="match status" value="1"/>
</dbReference>
<evidence type="ECO:0000313" key="15">
    <source>
        <dbReference type="Proteomes" id="UP000256763"/>
    </source>
</evidence>
<evidence type="ECO:0000256" key="6">
    <source>
        <dbReference type="ARBA" id="ARBA00022857"/>
    </source>
</evidence>
<dbReference type="PIRSF" id="PIRSF006621">
    <property type="entry name" value="Dus"/>
    <property type="match status" value="1"/>
</dbReference>
<keyword evidence="5 9" id="KW-0819">tRNA processing</keyword>
<dbReference type="Proteomes" id="UP000256763">
    <property type="component" value="Unassembled WGS sequence"/>
</dbReference>
<feature type="site" description="Interacts with tRNA; defines subfamily-specific binding signature" evidence="9">
    <location>
        <position position="37"/>
    </location>
</feature>
<dbReference type="OrthoDB" id="9764501at2"/>
<evidence type="ECO:0000256" key="11">
    <source>
        <dbReference type="PIRSR" id="PIRSR006621-1"/>
    </source>
</evidence>
<keyword evidence="8 9" id="KW-0560">Oxidoreductase</keyword>
<dbReference type="InterPro" id="IPR001269">
    <property type="entry name" value="DUS_fam"/>
</dbReference>
<dbReference type="InterPro" id="IPR042270">
    <property type="entry name" value="DusC_C"/>
</dbReference>
<keyword evidence="2 9" id="KW-0820">tRNA-binding</keyword>
<feature type="active site" description="Proton donor" evidence="9 11">
    <location>
        <position position="100"/>
    </location>
</feature>
<keyword evidence="3 9" id="KW-0285">Flavoprotein</keyword>
<dbReference type="Pfam" id="PF01207">
    <property type="entry name" value="Dus"/>
    <property type="match status" value="1"/>
</dbReference>
<comment type="similarity">
    <text evidence="9">Belongs to the Dus family. DusC subfamily.</text>
</comment>
<dbReference type="InterPro" id="IPR035587">
    <property type="entry name" value="DUS-like_FMN-bd"/>
</dbReference>
<feature type="binding site" evidence="9 12">
    <location>
        <position position="70"/>
    </location>
    <ligand>
        <name>FMN</name>
        <dbReference type="ChEBI" id="CHEBI:58210"/>
    </ligand>
</feature>
<evidence type="ECO:0000256" key="1">
    <source>
        <dbReference type="ARBA" id="ARBA00001917"/>
    </source>
</evidence>
<organism evidence="14 15">
    <name type="scientific">Alkalilimnicola ehrlichii</name>
    <dbReference type="NCBI Taxonomy" id="351052"/>
    <lineage>
        <taxon>Bacteria</taxon>
        <taxon>Pseudomonadati</taxon>
        <taxon>Pseudomonadota</taxon>
        <taxon>Gammaproteobacteria</taxon>
        <taxon>Chromatiales</taxon>
        <taxon>Ectothiorhodospiraceae</taxon>
        <taxon>Alkalilimnicola</taxon>
    </lineage>
</organism>
<evidence type="ECO:0000256" key="7">
    <source>
        <dbReference type="ARBA" id="ARBA00022884"/>
    </source>
</evidence>
<reference evidence="15" key="1">
    <citation type="submission" date="2017-05" db="EMBL/GenBank/DDBJ databases">
        <authorList>
            <person name="Sharma S."/>
            <person name="Sidhu C."/>
            <person name="Pinnaka A.K."/>
        </authorList>
    </citation>
    <scope>NUCLEOTIDE SEQUENCE [LARGE SCALE GENOMIC DNA]</scope>
    <source>
        <strain evidence="15">AK93</strain>
    </source>
</reference>
<evidence type="ECO:0000256" key="8">
    <source>
        <dbReference type="ARBA" id="ARBA00023002"/>
    </source>
</evidence>
<feature type="site" description="Interacts with tRNA; defines subfamily-specific binding signature" evidence="9">
    <location>
        <position position="300"/>
    </location>
</feature>
<keyword evidence="12" id="KW-0547">Nucleotide-binding</keyword>
<dbReference type="RefSeq" id="WP_116303882.1">
    <property type="nucleotide sequence ID" value="NZ_NFZV01000032.1"/>
</dbReference>
<keyword evidence="6 9" id="KW-0521">NADP</keyword>
<gene>
    <name evidence="9" type="primary">dusC</name>
    <name evidence="14" type="ORF">CAL65_20090</name>
</gene>
<feature type="site" description="Interacts with tRNA" evidence="9">
    <location>
        <position position="97"/>
    </location>
</feature>
<dbReference type="GO" id="GO:0000049">
    <property type="term" value="F:tRNA binding"/>
    <property type="evidence" value="ECO:0007669"/>
    <property type="project" value="UniProtKB-UniRule"/>
</dbReference>
<comment type="catalytic activity">
    <reaction evidence="9">
        <text>5,6-dihydrouridine(16) in tRNA + NADP(+) = uridine(16) in tRNA + NADPH + H(+)</text>
        <dbReference type="Rhea" id="RHEA:53376"/>
        <dbReference type="Rhea" id="RHEA-COMP:13543"/>
        <dbReference type="Rhea" id="RHEA-COMP:13544"/>
        <dbReference type="ChEBI" id="CHEBI:15378"/>
        <dbReference type="ChEBI" id="CHEBI:57783"/>
        <dbReference type="ChEBI" id="CHEBI:58349"/>
        <dbReference type="ChEBI" id="CHEBI:65315"/>
        <dbReference type="ChEBI" id="CHEBI:74443"/>
    </reaction>
</comment>
<keyword evidence="4 9" id="KW-0288">FMN</keyword>
<feature type="binding site" evidence="9 12">
    <location>
        <position position="141"/>
    </location>
    <ligand>
        <name>FMN</name>
        <dbReference type="ChEBI" id="CHEBI:58210"/>
    </ligand>
</feature>
<proteinExistence type="inferred from homology"/>
<dbReference type="PANTHER" id="PTHR11082:SF26">
    <property type="entry name" value="TRNA-DIHYDROURIDINE(16) SYNTHASE"/>
    <property type="match status" value="1"/>
</dbReference>
<evidence type="ECO:0000256" key="2">
    <source>
        <dbReference type="ARBA" id="ARBA00022555"/>
    </source>
</evidence>
<evidence type="ECO:0000256" key="12">
    <source>
        <dbReference type="PIRSR" id="PIRSR006621-2"/>
    </source>
</evidence>
<evidence type="ECO:0000256" key="4">
    <source>
        <dbReference type="ARBA" id="ARBA00022643"/>
    </source>
</evidence>
<feature type="site" description="Interacts with tRNA; defines subfamily-specific binding signature" evidence="9">
    <location>
        <position position="277"/>
    </location>
</feature>
<dbReference type="InterPro" id="IPR018517">
    <property type="entry name" value="tRNA_hU_synthase_CS"/>
</dbReference>
<keyword evidence="15" id="KW-1185">Reference proteome</keyword>
<comment type="similarity">
    <text evidence="10">Belongs to the dus family.</text>
</comment>
<dbReference type="Gene3D" id="1.20.225.30">
    <property type="entry name" value="Dihydrouridine synthase, C-terminal recognition domain"/>
    <property type="match status" value="1"/>
</dbReference>
<sequence>MTGQIILAPMEGVLDPLMRDILTRVGGIDQCVAEFIRVTNTRLPESVFLRHAPELASGGQTSAGVPVTVQLLGCCPSMLALNAERAAELGAPAIDLNFGCPSKTVNRHRGGAIMLETPDEIYEIVKAVRAAVPAAIPVTAKMRLGYRNKSLALENARAIAEAGAEGLTVHARTKVEGYKPPAHWGWIARIREAVKIPVTANGEVWSREDYWRCRVESGCEDVMIGRGLIAQPNLAIEIKGRQQGNVSTGSNWCVAQEALRHYFEQLETVRPAYVQGRIKQWLHMMKPQHPEAAVLFDQVKRLQDISVLKEVLFAAPAT</sequence>
<dbReference type="EC" id="1.3.1.-" evidence="9"/>
<name>A0A3E0WIJ6_9GAMM</name>
<feature type="site" description="Interacts with tRNA; defines subfamily-specific binding signature" evidence="9">
    <location>
        <position position="279"/>
    </location>
</feature>
<dbReference type="GO" id="GO:0010181">
    <property type="term" value="F:FMN binding"/>
    <property type="evidence" value="ECO:0007669"/>
    <property type="project" value="UniProtKB-UniRule"/>
</dbReference>
<dbReference type="EMBL" id="NFZW01000032">
    <property type="protein sequence ID" value="RFA32269.1"/>
    <property type="molecule type" value="Genomic_DNA"/>
</dbReference>